<dbReference type="InterPro" id="IPR009081">
    <property type="entry name" value="PP-bd_ACP"/>
</dbReference>
<reference evidence="2" key="1">
    <citation type="journal article" date="2013" name="Environ. Microbiol.">
        <title>Microbiota from the distal guts of lean and obese adolescents exhibit partial functional redundancy besides clear differences in community structure.</title>
        <authorList>
            <person name="Ferrer M."/>
            <person name="Ruiz A."/>
            <person name="Lanza F."/>
            <person name="Haange S.B."/>
            <person name="Oberbach A."/>
            <person name="Till H."/>
            <person name="Bargiela R."/>
            <person name="Campoy C."/>
            <person name="Segura M.T."/>
            <person name="Richter M."/>
            <person name="von Bergen M."/>
            <person name="Seifert J."/>
            <person name="Suarez A."/>
        </authorList>
    </citation>
    <scope>NUCLEOTIDE SEQUENCE</scope>
</reference>
<dbReference type="SUPFAM" id="SSF47336">
    <property type="entry name" value="ACP-like"/>
    <property type="match status" value="1"/>
</dbReference>
<organism evidence="2">
    <name type="scientific">human gut metagenome</name>
    <dbReference type="NCBI Taxonomy" id="408170"/>
    <lineage>
        <taxon>unclassified sequences</taxon>
        <taxon>metagenomes</taxon>
        <taxon>organismal metagenomes</taxon>
    </lineage>
</organism>
<proteinExistence type="predicted"/>
<name>K1SVM0_9ZZZZ</name>
<protein>
    <submittedName>
        <fullName evidence="2">Acyl carrier protein</fullName>
    </submittedName>
</protein>
<dbReference type="InterPro" id="IPR036736">
    <property type="entry name" value="ACP-like_sf"/>
</dbReference>
<dbReference type="Pfam" id="PF00550">
    <property type="entry name" value="PP-binding"/>
    <property type="match status" value="1"/>
</dbReference>
<dbReference type="EMBL" id="AJWY01008255">
    <property type="protein sequence ID" value="EKC61733.1"/>
    <property type="molecule type" value="Genomic_DNA"/>
</dbReference>
<comment type="caution">
    <text evidence="2">The sequence shown here is derived from an EMBL/GenBank/DDBJ whole genome shotgun (WGS) entry which is preliminary data.</text>
</comment>
<dbReference type="Gene3D" id="1.10.1200.10">
    <property type="entry name" value="ACP-like"/>
    <property type="match status" value="1"/>
</dbReference>
<sequence length="76" mass="8652">MEMKKFINDFAQLFDDVDNGVFTPETCFHELEEYSSLTALGIIAMIDEEYGVQLRGDDIRGAQTIGALYDLVQSRR</sequence>
<feature type="domain" description="Carrier" evidence="1">
    <location>
        <begin position="1"/>
        <end position="76"/>
    </location>
</feature>
<evidence type="ECO:0000259" key="1">
    <source>
        <dbReference type="PROSITE" id="PS50075"/>
    </source>
</evidence>
<dbReference type="AlphaFoldDB" id="K1SVM0"/>
<gene>
    <name evidence="2" type="ORF">LEA_12202</name>
</gene>
<accession>K1SVM0</accession>
<evidence type="ECO:0000313" key="2">
    <source>
        <dbReference type="EMBL" id="EKC61733.1"/>
    </source>
</evidence>
<dbReference type="PROSITE" id="PS50075">
    <property type="entry name" value="CARRIER"/>
    <property type="match status" value="1"/>
</dbReference>